<dbReference type="InterPro" id="IPR030547">
    <property type="entry name" value="XRCC2"/>
</dbReference>
<dbReference type="EMBL" id="KZ084100">
    <property type="protein sequence ID" value="OSD03636.1"/>
    <property type="molecule type" value="Genomic_DNA"/>
</dbReference>
<reference evidence="1 2" key="1">
    <citation type="journal article" date="2015" name="Biotechnol. Biofuels">
        <title>Enhanced degradation of softwood versus hardwood by the white-rot fungus Pycnoporus coccineus.</title>
        <authorList>
            <person name="Couturier M."/>
            <person name="Navarro D."/>
            <person name="Chevret D."/>
            <person name="Henrissat B."/>
            <person name="Piumi F."/>
            <person name="Ruiz-Duenas F.J."/>
            <person name="Martinez A.T."/>
            <person name="Grigoriev I.V."/>
            <person name="Riley R."/>
            <person name="Lipzen A."/>
            <person name="Berrin J.G."/>
            <person name="Master E.R."/>
            <person name="Rosso M.N."/>
        </authorList>
    </citation>
    <scope>NUCLEOTIDE SEQUENCE [LARGE SCALE GENOMIC DNA]</scope>
    <source>
        <strain evidence="1 2">BRFM310</strain>
    </source>
</reference>
<dbReference type="GO" id="GO:0033063">
    <property type="term" value="C:Rad51B-Rad51C-Rad51D-XRCC2 complex"/>
    <property type="evidence" value="ECO:0007669"/>
    <property type="project" value="InterPro"/>
</dbReference>
<dbReference type="AlphaFoldDB" id="A0A1Y2IR80"/>
<name>A0A1Y2IR80_TRAC3</name>
<protein>
    <submittedName>
        <fullName evidence="1">Uncharacterized protein</fullName>
    </submittedName>
</protein>
<evidence type="ECO:0000313" key="2">
    <source>
        <dbReference type="Proteomes" id="UP000193067"/>
    </source>
</evidence>
<gene>
    <name evidence="1" type="ORF">PYCCODRAFT_1466995</name>
</gene>
<organism evidence="1 2">
    <name type="scientific">Trametes coccinea (strain BRFM310)</name>
    <name type="common">Pycnoporus coccineus</name>
    <dbReference type="NCBI Taxonomy" id="1353009"/>
    <lineage>
        <taxon>Eukaryota</taxon>
        <taxon>Fungi</taxon>
        <taxon>Dikarya</taxon>
        <taxon>Basidiomycota</taxon>
        <taxon>Agaricomycotina</taxon>
        <taxon>Agaricomycetes</taxon>
        <taxon>Polyporales</taxon>
        <taxon>Polyporaceae</taxon>
        <taxon>Trametes</taxon>
    </lineage>
</organism>
<keyword evidence="2" id="KW-1185">Reference proteome</keyword>
<dbReference type="Proteomes" id="UP000193067">
    <property type="component" value="Unassembled WGS sequence"/>
</dbReference>
<dbReference type="PANTHER" id="PTHR46644:SF2">
    <property type="entry name" value="DNA REPAIR PROTEIN XRCC2"/>
    <property type="match status" value="1"/>
</dbReference>
<dbReference type="PANTHER" id="PTHR46644">
    <property type="entry name" value="DNA REPAIR PROTEIN XRCC2"/>
    <property type="match status" value="1"/>
</dbReference>
<dbReference type="GO" id="GO:0000724">
    <property type="term" value="P:double-strand break repair via homologous recombination"/>
    <property type="evidence" value="ECO:0007669"/>
    <property type="project" value="InterPro"/>
</dbReference>
<sequence length="390" mass="42946">MSESGLSAAALLAEIRSESLHNFLSSVRSETSPPGLTHIPALDTHLASVNKTLPIPREWPLNRGDVLEVQGPAASGKTHLVYHMLITCLLPERRLDVELGGWGAAAILIDTDGKSNIRRLHELLMSRLRSFLGDDDPLDAGTSIEDLATEYLQHLHVLRPTSSTQLAITLLNLQHYHATNTRLQDKEIGLLAIDSLSAFYWRDRYALEQLRDAADNQSRGSLPPNPIHHVLKALAKFRTSHRPVILMTNWGLNPLAKPSANGEPGSPFYRQHLHPFPAPFEPHGAAEAISNLEASQPTGQNATARSGTRSRHSDAILPLHHHITLHPSPIDPFPVSFSLADALRHEDMRAVLVKKGEIRALVRTPGRATIGEFTFRIGEREVLVDADEAT</sequence>
<dbReference type="OrthoDB" id="420422at2759"/>
<dbReference type="GO" id="GO:0042148">
    <property type="term" value="P:DNA strand invasion"/>
    <property type="evidence" value="ECO:0007669"/>
    <property type="project" value="TreeGrafter"/>
</dbReference>
<dbReference type="GO" id="GO:0005815">
    <property type="term" value="C:microtubule organizing center"/>
    <property type="evidence" value="ECO:0007669"/>
    <property type="project" value="TreeGrafter"/>
</dbReference>
<dbReference type="InterPro" id="IPR027417">
    <property type="entry name" value="P-loop_NTPase"/>
</dbReference>
<evidence type="ECO:0000313" key="1">
    <source>
        <dbReference type="EMBL" id="OSD03636.1"/>
    </source>
</evidence>
<proteinExistence type="predicted"/>
<dbReference type="GO" id="GO:0000400">
    <property type="term" value="F:four-way junction DNA binding"/>
    <property type="evidence" value="ECO:0007669"/>
    <property type="project" value="TreeGrafter"/>
</dbReference>
<accession>A0A1Y2IR80</accession>
<dbReference type="Gene3D" id="3.40.50.300">
    <property type="entry name" value="P-loop containing nucleotide triphosphate hydrolases"/>
    <property type="match status" value="1"/>
</dbReference>
<dbReference type="GO" id="GO:0005657">
    <property type="term" value="C:replication fork"/>
    <property type="evidence" value="ECO:0007669"/>
    <property type="project" value="InterPro"/>
</dbReference>
<dbReference type="CDD" id="cd19490">
    <property type="entry name" value="XRCC2"/>
    <property type="match status" value="1"/>
</dbReference>
<dbReference type="STRING" id="1353009.A0A1Y2IR80"/>
<dbReference type="SUPFAM" id="SSF52540">
    <property type="entry name" value="P-loop containing nucleoside triphosphate hydrolases"/>
    <property type="match status" value="1"/>
</dbReference>